<evidence type="ECO:0000256" key="4">
    <source>
        <dbReference type="SAM" id="MobiDB-lite"/>
    </source>
</evidence>
<feature type="domain" description="J" evidence="5">
    <location>
        <begin position="571"/>
        <end position="638"/>
    </location>
</feature>
<dbReference type="SMART" id="SM00271">
    <property type="entry name" value="DnaJ"/>
    <property type="match status" value="1"/>
</dbReference>
<dbReference type="Proteomes" id="UP001489004">
    <property type="component" value="Unassembled WGS sequence"/>
</dbReference>
<dbReference type="PROSITE" id="PS00636">
    <property type="entry name" value="DNAJ_1"/>
    <property type="match status" value="1"/>
</dbReference>
<dbReference type="SMART" id="SM00028">
    <property type="entry name" value="TPR"/>
    <property type="match status" value="10"/>
</dbReference>
<dbReference type="InterPro" id="IPR011990">
    <property type="entry name" value="TPR-like_helical_dom_sf"/>
</dbReference>
<protein>
    <recommendedName>
        <fullName evidence="5">J domain-containing protein</fullName>
    </recommendedName>
</protein>
<dbReference type="Gene3D" id="1.10.287.110">
    <property type="entry name" value="DnaJ domain"/>
    <property type="match status" value="1"/>
</dbReference>
<dbReference type="Gene3D" id="1.25.40.10">
    <property type="entry name" value="Tetratricopeptide repeat domain"/>
    <property type="match status" value="2"/>
</dbReference>
<feature type="repeat" description="TPR" evidence="3">
    <location>
        <begin position="444"/>
        <end position="477"/>
    </location>
</feature>
<dbReference type="Pfam" id="PF00226">
    <property type="entry name" value="DnaJ"/>
    <property type="match status" value="1"/>
</dbReference>
<dbReference type="PRINTS" id="PR00625">
    <property type="entry name" value="JDOMAIN"/>
</dbReference>
<dbReference type="InterPro" id="IPR018253">
    <property type="entry name" value="DnaJ_domain_CS"/>
</dbReference>
<keyword evidence="7" id="KW-1185">Reference proteome</keyword>
<feature type="compositionally biased region" description="Basic and acidic residues" evidence="4">
    <location>
        <begin position="206"/>
        <end position="218"/>
    </location>
</feature>
<comment type="caution">
    <text evidence="6">The sequence shown here is derived from an EMBL/GenBank/DDBJ whole genome shotgun (WGS) entry which is preliminary data.</text>
</comment>
<dbReference type="PROSITE" id="PS50076">
    <property type="entry name" value="DNAJ_2"/>
    <property type="match status" value="1"/>
</dbReference>
<evidence type="ECO:0000256" key="2">
    <source>
        <dbReference type="ARBA" id="ARBA00022803"/>
    </source>
</evidence>
<organism evidence="6 7">
    <name type="scientific">[Myrmecia] bisecta</name>
    <dbReference type="NCBI Taxonomy" id="41462"/>
    <lineage>
        <taxon>Eukaryota</taxon>
        <taxon>Viridiplantae</taxon>
        <taxon>Chlorophyta</taxon>
        <taxon>core chlorophytes</taxon>
        <taxon>Trebouxiophyceae</taxon>
        <taxon>Trebouxiales</taxon>
        <taxon>Trebouxiaceae</taxon>
        <taxon>Myrmecia</taxon>
    </lineage>
</organism>
<dbReference type="PANTHER" id="PTHR45188">
    <property type="entry name" value="DNAJ PROTEIN P58IPK HOMOLOG"/>
    <property type="match status" value="1"/>
</dbReference>
<evidence type="ECO:0000256" key="1">
    <source>
        <dbReference type="ARBA" id="ARBA00022737"/>
    </source>
</evidence>
<feature type="compositionally biased region" description="Basic residues" evidence="4">
    <location>
        <begin position="187"/>
        <end position="198"/>
    </location>
</feature>
<dbReference type="CDD" id="cd06257">
    <property type="entry name" value="DnaJ"/>
    <property type="match status" value="1"/>
</dbReference>
<dbReference type="PROSITE" id="PS50005">
    <property type="entry name" value="TPR"/>
    <property type="match status" value="2"/>
</dbReference>
<name>A0AAW1Q1F1_9CHLO</name>
<dbReference type="AlphaFoldDB" id="A0AAW1Q1F1"/>
<reference evidence="6 7" key="1">
    <citation type="journal article" date="2024" name="Nat. Commun.">
        <title>Phylogenomics reveals the evolutionary origins of lichenization in chlorophyte algae.</title>
        <authorList>
            <person name="Puginier C."/>
            <person name="Libourel C."/>
            <person name="Otte J."/>
            <person name="Skaloud P."/>
            <person name="Haon M."/>
            <person name="Grisel S."/>
            <person name="Petersen M."/>
            <person name="Berrin J.G."/>
            <person name="Delaux P.M."/>
            <person name="Dal Grande F."/>
            <person name="Keller J."/>
        </authorList>
    </citation>
    <scope>NUCLEOTIDE SEQUENCE [LARGE SCALE GENOMIC DNA]</scope>
    <source>
        <strain evidence="6 7">SAG 2043</strain>
    </source>
</reference>
<accession>A0AAW1Q1F1</accession>
<evidence type="ECO:0000313" key="6">
    <source>
        <dbReference type="EMBL" id="KAK9814535.1"/>
    </source>
</evidence>
<dbReference type="EMBL" id="JALJOR010000007">
    <property type="protein sequence ID" value="KAK9814535.1"/>
    <property type="molecule type" value="Genomic_DNA"/>
</dbReference>
<evidence type="ECO:0000259" key="5">
    <source>
        <dbReference type="PROSITE" id="PS50076"/>
    </source>
</evidence>
<dbReference type="InterPro" id="IPR001623">
    <property type="entry name" value="DnaJ_domain"/>
</dbReference>
<feature type="repeat" description="TPR" evidence="3">
    <location>
        <begin position="517"/>
        <end position="550"/>
    </location>
</feature>
<evidence type="ECO:0000256" key="3">
    <source>
        <dbReference type="PROSITE-ProRule" id="PRU00339"/>
    </source>
</evidence>
<keyword evidence="1" id="KW-0677">Repeat</keyword>
<feature type="region of interest" description="Disordered" evidence="4">
    <location>
        <begin position="172"/>
        <end position="218"/>
    </location>
</feature>
<sequence length="690" mass="75253">MAAATLGSLDAWLAYKARGDLAFKQGAFDLAAEEYTGSIDSWGQATSVPEADQQQKVYANRCLAFQRVQKWQESLEDAKAALQLDPAWLKGWFRLGAALLGLQLPQEAIIAFETGLELDGGNVALQQQVVEAKQLLKAQQTSGRKKPAASQAVLEDVRNFLVGTIAALKLNGNPMPAGQDDPPGTKAAKRRANRHRKAATTGPKPKTPEEEAEELKAKGNAEYKEGRYTAAYNSYSAAIAKAPNAAAYYGNRAAAAMMLRNYKVAADDSTKATQLDASYHRGYVRAAKAYLCMGKLDMADRLYEEALQQCPPDGAAQLRAERNLVHTVRQRLDLGRAALARGDPREAQWHADAAVRAVTPSPETAILLRCEALLAAQKHAEALSESRGLTIEGDAQAPEVLTFQASALYLSGNMTMAQKMYEAALSKDPDMAACKKGLKRLRSQNSSKEAGNTAFKLGRWQEAYDHYTTALEADPHLRTTFVAQCACNRAATCMKLSRHEEAVKDANMAVEADPGFTKGYLRRGNAYLALEQWEDAVRDFEKVKDMDSSTPDIDSLLKEAKLALKKSKRVDYYKLLEVSSTADETELKKAYRRAALKFHPDKVATEEREAAEKQFKLVGEAHAVLADPEKRQKYDQGWTLEEIDQGHCCGGHGAGGGVDMDDLFAHMFAGGMFGGGGTGGGRRPRPGGFY</sequence>
<dbReference type="InterPro" id="IPR019734">
    <property type="entry name" value="TPR_rpt"/>
</dbReference>
<dbReference type="Pfam" id="PF13432">
    <property type="entry name" value="TPR_16"/>
    <property type="match status" value="2"/>
</dbReference>
<evidence type="ECO:0000313" key="7">
    <source>
        <dbReference type="Proteomes" id="UP001489004"/>
    </source>
</evidence>
<gene>
    <name evidence="6" type="ORF">WJX72_007492</name>
</gene>
<proteinExistence type="predicted"/>
<dbReference type="SUPFAM" id="SSF48452">
    <property type="entry name" value="TPR-like"/>
    <property type="match status" value="2"/>
</dbReference>
<keyword evidence="2 3" id="KW-0802">TPR repeat</keyword>
<dbReference type="InterPro" id="IPR036869">
    <property type="entry name" value="J_dom_sf"/>
</dbReference>
<dbReference type="PANTHER" id="PTHR45188:SF2">
    <property type="entry name" value="DNAJ HOMOLOG SUBFAMILY C MEMBER 7"/>
    <property type="match status" value="1"/>
</dbReference>